<name>A0ABW4DZR7_9RHOB</name>
<accession>A0ABW4DZR7</accession>
<gene>
    <name evidence="2" type="ORF">ACFQ5P_10930</name>
</gene>
<keyword evidence="3" id="KW-1185">Reference proteome</keyword>
<dbReference type="InterPro" id="IPR003795">
    <property type="entry name" value="DUF192"/>
</dbReference>
<keyword evidence="1" id="KW-0732">Signal</keyword>
<dbReference type="Pfam" id="PF02643">
    <property type="entry name" value="DUF192"/>
    <property type="match status" value="1"/>
</dbReference>
<evidence type="ECO:0000313" key="3">
    <source>
        <dbReference type="Proteomes" id="UP001597302"/>
    </source>
</evidence>
<dbReference type="Gene3D" id="2.60.120.1140">
    <property type="entry name" value="Protein of unknown function DUF192"/>
    <property type="match status" value="1"/>
</dbReference>
<protein>
    <submittedName>
        <fullName evidence="2">DUF192 domain-containing protein</fullName>
    </submittedName>
</protein>
<dbReference type="InterPro" id="IPR038695">
    <property type="entry name" value="Saro_0823-like_sf"/>
</dbReference>
<evidence type="ECO:0000313" key="2">
    <source>
        <dbReference type="EMBL" id="MFD1481806.1"/>
    </source>
</evidence>
<dbReference type="RefSeq" id="WP_341352768.1">
    <property type="nucleotide sequence ID" value="NZ_CBCSAJ010000010.1"/>
</dbReference>
<sequence>MRNRHLAACLAAILCLGQAAAAQDVVAPAVQAECRADAALIRTAPDRALSFAVEVVDTVETRAQGLMFRRDLPAGRGMLFVYPEPQPVSFWMRNTLIPLDMVFLDAQGVIRHIHRMARPLDETPVPGAAVGDPDPARLLVLEIAGGEADRLGLQAGQVLAHPAVPAANAVWPCR</sequence>
<dbReference type="Proteomes" id="UP001597302">
    <property type="component" value="Unassembled WGS sequence"/>
</dbReference>
<dbReference type="PANTHER" id="PTHR37953">
    <property type="entry name" value="UPF0127 PROTEIN MJ1496"/>
    <property type="match status" value="1"/>
</dbReference>
<reference evidence="3" key="1">
    <citation type="journal article" date="2019" name="Int. J. Syst. Evol. Microbiol.">
        <title>The Global Catalogue of Microorganisms (GCM) 10K type strain sequencing project: providing services to taxonomists for standard genome sequencing and annotation.</title>
        <authorList>
            <consortium name="The Broad Institute Genomics Platform"/>
            <consortium name="The Broad Institute Genome Sequencing Center for Infectious Disease"/>
            <person name="Wu L."/>
            <person name="Ma J."/>
        </authorList>
    </citation>
    <scope>NUCLEOTIDE SEQUENCE [LARGE SCALE GENOMIC DNA]</scope>
    <source>
        <strain evidence="3">CCM 8875</strain>
    </source>
</reference>
<comment type="caution">
    <text evidence="2">The sequence shown here is derived from an EMBL/GenBank/DDBJ whole genome shotgun (WGS) entry which is preliminary data.</text>
</comment>
<dbReference type="EMBL" id="JBHTOQ010000022">
    <property type="protein sequence ID" value="MFD1481806.1"/>
    <property type="molecule type" value="Genomic_DNA"/>
</dbReference>
<organism evidence="2 3">
    <name type="scientific">Paracoccus nototheniae</name>
    <dbReference type="NCBI Taxonomy" id="2489002"/>
    <lineage>
        <taxon>Bacteria</taxon>
        <taxon>Pseudomonadati</taxon>
        <taxon>Pseudomonadota</taxon>
        <taxon>Alphaproteobacteria</taxon>
        <taxon>Rhodobacterales</taxon>
        <taxon>Paracoccaceae</taxon>
        <taxon>Paracoccus</taxon>
    </lineage>
</organism>
<proteinExistence type="predicted"/>
<feature type="chain" id="PRO_5047344415" evidence="1">
    <location>
        <begin position="22"/>
        <end position="174"/>
    </location>
</feature>
<feature type="signal peptide" evidence="1">
    <location>
        <begin position="1"/>
        <end position="21"/>
    </location>
</feature>
<evidence type="ECO:0000256" key="1">
    <source>
        <dbReference type="SAM" id="SignalP"/>
    </source>
</evidence>
<dbReference type="PANTHER" id="PTHR37953:SF1">
    <property type="entry name" value="UPF0127 PROTEIN MJ1496"/>
    <property type="match status" value="1"/>
</dbReference>